<feature type="domain" description="PSP1 C-terminal" evidence="2">
    <location>
        <begin position="563"/>
        <end position="648"/>
    </location>
</feature>
<feature type="region of interest" description="Disordered" evidence="1">
    <location>
        <begin position="191"/>
        <end position="282"/>
    </location>
</feature>
<feature type="compositionally biased region" description="Polar residues" evidence="1">
    <location>
        <begin position="28"/>
        <end position="37"/>
    </location>
</feature>
<dbReference type="PANTHER" id="PTHR43830:SF3">
    <property type="entry name" value="PROTEIN PSP1"/>
    <property type="match status" value="1"/>
</dbReference>
<evidence type="ECO:0000256" key="1">
    <source>
        <dbReference type="SAM" id="MobiDB-lite"/>
    </source>
</evidence>
<feature type="region of interest" description="Disordered" evidence="1">
    <location>
        <begin position="1"/>
        <end position="49"/>
    </location>
</feature>
<feature type="compositionally biased region" description="Low complexity" evidence="1">
    <location>
        <begin position="338"/>
        <end position="355"/>
    </location>
</feature>
<reference evidence="3 4" key="1">
    <citation type="submission" date="2016-02" db="EMBL/GenBank/DDBJ databases">
        <title>Complete genome sequence and transcriptome regulation of the pentose utilising yeast Sugiyamaella lignohabitans.</title>
        <authorList>
            <person name="Bellasio M."/>
            <person name="Peymann A."/>
            <person name="Valli M."/>
            <person name="Sipitzky M."/>
            <person name="Graf A."/>
            <person name="Sauer M."/>
            <person name="Marx H."/>
            <person name="Mattanovich D."/>
        </authorList>
    </citation>
    <scope>NUCLEOTIDE SEQUENCE [LARGE SCALE GENOMIC DNA]</scope>
    <source>
        <strain evidence="3 4">CBS 10342</strain>
    </source>
</reference>
<sequence>MSDLADTKKDGTGIGSNSSAAKDHNNVTRETGAQQDSDPNHKPVATSTSSVDDSLFIGFGSNINSGSTRSFLQEPRRESMFTSDFLSGIVGPQGNNGGGLSAASSRRPSYAAEFSSRPRFLDLADAFASNTSQAEMPRLSAAVSNPNLNPFNNDLDKWLKVGSDGVIGPGGQANQGHAPAIASGLRRGSTASLTTGVPGNTGAPLWNSSGLTASQAHGLQASPTREEFTLPPVPPSQKKSFRSLSFSTDQRLLHHQQQPGSHQLLGSFNEEDDYDSTLNPNSLGQEDLSLIYGAIGQESSSHYQTPPSLWFNSGIPGTGAKEGSRRHSYAGENFNADQHQQQQQHQNQQQQQQQQTTKPQSHLRQVHQSQQFQGEVNNPTSPVASTGEQVQNLRIHDQAVNSPPKLTYTEAIENYFSFDKLGRNTLSESILGQQQIQQRSPRSHSPSSISGSPTLSSAIPANLSSLISVPSKKLYFVQFKAGRLDVFFIPDSSGLVVHVNDLVIVDADRGRDLGKVVKDHVTTEEAGMLKYIRHQEQQAILQHNPNSMPVNSGSSGPGTTMPKQILRFAQSNEVQQITSKQSDEEKAVSMCVHKVQEKGLDMSVIDAEYQWDRRKLTFFYSATHRIDFRDLVRELFRIYKTRIWMCAVNPAAAAAAAAAATDGDTKGNQLSPMMDRPTPSTSSGANVAKSAGNAPLGSGTSKGSPPSSVVQSHVPTQSEYGLASSQLLGPGSSQSSEIRQQPPLTIQPSGLSANPEIYDQVPSFDQWEGNNGVNNRGHQHNRKLYNGQMNGPIPNSYMPLMQPIVTTSGQFTQPIPHPPRAKYPQYGGNIQPISLPPNAIGLNGQYWYGPPPPPPPTNTFY</sequence>
<evidence type="ECO:0000259" key="2">
    <source>
        <dbReference type="PROSITE" id="PS51411"/>
    </source>
</evidence>
<accession>A0A161HNC8</accession>
<dbReference type="RefSeq" id="XP_018738104.1">
    <property type="nucleotide sequence ID" value="XM_018880269.1"/>
</dbReference>
<feature type="compositionally biased region" description="Basic and acidic residues" evidence="1">
    <location>
        <begin position="1"/>
        <end position="11"/>
    </location>
</feature>
<dbReference type="InterPro" id="IPR047767">
    <property type="entry name" value="PSP1-like"/>
</dbReference>
<gene>
    <name evidence="3" type="primary">PSP1</name>
    <name evidence="3" type="ORF">AWJ20_3264</name>
</gene>
<dbReference type="Proteomes" id="UP000189580">
    <property type="component" value="Chromosome b"/>
</dbReference>
<feature type="region of interest" description="Disordered" evidence="1">
    <location>
        <begin position="336"/>
        <end position="389"/>
    </location>
</feature>
<feature type="region of interest" description="Disordered" evidence="1">
    <location>
        <begin position="431"/>
        <end position="455"/>
    </location>
</feature>
<dbReference type="InterPro" id="IPR007557">
    <property type="entry name" value="PSP1_C"/>
</dbReference>
<feature type="region of interest" description="Disordered" evidence="1">
    <location>
        <begin position="663"/>
        <end position="754"/>
    </location>
</feature>
<feature type="compositionally biased region" description="Polar residues" evidence="1">
    <location>
        <begin position="206"/>
        <end position="223"/>
    </location>
</feature>
<dbReference type="OrthoDB" id="243127at2759"/>
<name>A0A161HNC8_9ASCO</name>
<dbReference type="GeneID" id="30035267"/>
<dbReference type="GO" id="GO:0005737">
    <property type="term" value="C:cytoplasm"/>
    <property type="evidence" value="ECO:0007669"/>
    <property type="project" value="TreeGrafter"/>
</dbReference>
<feature type="compositionally biased region" description="Polar residues" evidence="1">
    <location>
        <begin position="737"/>
        <end position="752"/>
    </location>
</feature>
<proteinExistence type="predicted"/>
<dbReference type="PANTHER" id="PTHR43830">
    <property type="entry name" value="PROTEIN PSP1"/>
    <property type="match status" value="1"/>
</dbReference>
<dbReference type="NCBIfam" id="NF041131">
    <property type="entry name" value="RicT_YaaT_fam"/>
    <property type="match status" value="1"/>
</dbReference>
<feature type="compositionally biased region" description="Polar residues" evidence="1">
    <location>
        <begin position="356"/>
        <end position="389"/>
    </location>
</feature>
<dbReference type="Pfam" id="PF04468">
    <property type="entry name" value="PSP1"/>
    <property type="match status" value="1"/>
</dbReference>
<dbReference type="AlphaFoldDB" id="A0A161HNC8"/>
<dbReference type="KEGG" id="slb:AWJ20_3264"/>
<protein>
    <submittedName>
        <fullName evidence="3">Psp1p</fullName>
    </submittedName>
</protein>
<dbReference type="PROSITE" id="PS51411">
    <property type="entry name" value="PSP1_C"/>
    <property type="match status" value="1"/>
</dbReference>
<keyword evidence="4" id="KW-1185">Reference proteome</keyword>
<evidence type="ECO:0000313" key="4">
    <source>
        <dbReference type="Proteomes" id="UP000189580"/>
    </source>
</evidence>
<feature type="compositionally biased region" description="Polar residues" evidence="1">
    <location>
        <begin position="242"/>
        <end position="266"/>
    </location>
</feature>
<organism evidence="3 4">
    <name type="scientific">Sugiyamaella lignohabitans</name>
    <dbReference type="NCBI Taxonomy" id="796027"/>
    <lineage>
        <taxon>Eukaryota</taxon>
        <taxon>Fungi</taxon>
        <taxon>Dikarya</taxon>
        <taxon>Ascomycota</taxon>
        <taxon>Saccharomycotina</taxon>
        <taxon>Dipodascomycetes</taxon>
        <taxon>Dipodascales</taxon>
        <taxon>Trichomonascaceae</taxon>
        <taxon>Sugiyamaella</taxon>
    </lineage>
</organism>
<dbReference type="EMBL" id="CP014503">
    <property type="protein sequence ID" value="ANB15627.1"/>
    <property type="molecule type" value="Genomic_DNA"/>
</dbReference>
<feature type="compositionally biased region" description="Low complexity" evidence="1">
    <location>
        <begin position="695"/>
        <end position="736"/>
    </location>
</feature>
<evidence type="ECO:0000313" key="3">
    <source>
        <dbReference type="EMBL" id="ANB15627.1"/>
    </source>
</evidence>